<reference evidence="2 3" key="1">
    <citation type="submission" date="2020-08" db="EMBL/GenBank/DDBJ databases">
        <title>Genomic Encyclopedia of Type Strains, Phase IV (KMG-IV): sequencing the most valuable type-strain genomes for metagenomic binning, comparative biology and taxonomic classification.</title>
        <authorList>
            <person name="Goeker M."/>
        </authorList>
    </citation>
    <scope>NUCLEOTIDE SEQUENCE [LARGE SCALE GENOMIC DNA]</scope>
    <source>
        <strain evidence="2 3">YIM 65646</strain>
    </source>
</reference>
<dbReference type="AlphaFoldDB" id="A0A841FHV2"/>
<evidence type="ECO:0000313" key="3">
    <source>
        <dbReference type="Proteomes" id="UP000548476"/>
    </source>
</evidence>
<proteinExistence type="predicted"/>
<dbReference type="RefSeq" id="WP_275414574.1">
    <property type="nucleotide sequence ID" value="NZ_BONT01000056.1"/>
</dbReference>
<dbReference type="Proteomes" id="UP000548476">
    <property type="component" value="Unassembled WGS sequence"/>
</dbReference>
<dbReference type="EMBL" id="JACHGT010000010">
    <property type="protein sequence ID" value="MBB6036921.1"/>
    <property type="molecule type" value="Genomic_DNA"/>
</dbReference>
<comment type="caution">
    <text evidence="2">The sequence shown here is derived from an EMBL/GenBank/DDBJ whole genome shotgun (WGS) entry which is preliminary data.</text>
</comment>
<accession>A0A841FHV2</accession>
<evidence type="ECO:0000313" key="2">
    <source>
        <dbReference type="EMBL" id="MBB6036921.1"/>
    </source>
</evidence>
<name>A0A841FHV2_9ACTN</name>
<feature type="region of interest" description="Disordered" evidence="1">
    <location>
        <begin position="23"/>
        <end position="43"/>
    </location>
</feature>
<evidence type="ECO:0000256" key="1">
    <source>
        <dbReference type="SAM" id="MobiDB-lite"/>
    </source>
</evidence>
<gene>
    <name evidence="2" type="ORF">HNR73_004794</name>
</gene>
<protein>
    <submittedName>
        <fullName evidence="2">Uncharacterized protein</fullName>
    </submittedName>
</protein>
<keyword evidence="3" id="KW-1185">Reference proteome</keyword>
<organism evidence="2 3">
    <name type="scientific">Phytomonospora endophytica</name>
    <dbReference type="NCBI Taxonomy" id="714109"/>
    <lineage>
        <taxon>Bacteria</taxon>
        <taxon>Bacillati</taxon>
        <taxon>Actinomycetota</taxon>
        <taxon>Actinomycetes</taxon>
        <taxon>Micromonosporales</taxon>
        <taxon>Micromonosporaceae</taxon>
        <taxon>Phytomonospora</taxon>
    </lineage>
</organism>
<sequence length="43" mass="4261">MDGGGAVLGRLAGVAQLLGGKVGDGRAQAPDGLPQLVHHSLDR</sequence>